<dbReference type="UniPathway" id="UPA00038">
    <property type="reaction ID" value="UER00491"/>
</dbReference>
<dbReference type="AlphaFoldDB" id="A0A268EFF8"/>
<feature type="binding site" evidence="9">
    <location>
        <position position="257"/>
    </location>
    <ligand>
        <name>substrate</name>
    </ligand>
</feature>
<evidence type="ECO:0000259" key="11">
    <source>
        <dbReference type="SMART" id="SM00984"/>
    </source>
</evidence>
<feature type="binding site" evidence="10">
    <location>
        <position position="327"/>
    </location>
    <ligand>
        <name>NAD(+)</name>
        <dbReference type="ChEBI" id="CHEBI:57540"/>
    </ligand>
</feature>
<gene>
    <name evidence="12" type="ORF">CHH67_23820</name>
</gene>
<accession>A0A268EFF8</accession>
<name>A0A268EFF8_9BACL</name>
<dbReference type="InterPro" id="IPR014027">
    <property type="entry name" value="UDP-Glc/GDP-Man_DH_C"/>
</dbReference>
<evidence type="ECO:0000256" key="9">
    <source>
        <dbReference type="PIRSR" id="PIRSR500134-2"/>
    </source>
</evidence>
<keyword evidence="4 7" id="KW-0560">Oxidoreductase</keyword>
<feature type="active site" description="Nucleophile" evidence="8">
    <location>
        <position position="260"/>
    </location>
</feature>
<organism evidence="12 13">
    <name type="scientific">Paenibacillus campinasensis</name>
    <dbReference type="NCBI Taxonomy" id="66347"/>
    <lineage>
        <taxon>Bacteria</taxon>
        <taxon>Bacillati</taxon>
        <taxon>Bacillota</taxon>
        <taxon>Bacilli</taxon>
        <taxon>Bacillales</taxon>
        <taxon>Paenibacillaceae</taxon>
        <taxon>Paenibacillus</taxon>
    </lineage>
</organism>
<evidence type="ECO:0000256" key="1">
    <source>
        <dbReference type="ARBA" id="ARBA00004701"/>
    </source>
</evidence>
<feature type="binding site" evidence="10">
    <location>
        <position position="86"/>
    </location>
    <ligand>
        <name>NAD(+)</name>
        <dbReference type="ChEBI" id="CHEBI:57540"/>
    </ligand>
</feature>
<dbReference type="EMBL" id="NPBY01000088">
    <property type="protein sequence ID" value="PAD71868.1"/>
    <property type="molecule type" value="Genomic_DNA"/>
</dbReference>
<dbReference type="GO" id="GO:0003979">
    <property type="term" value="F:UDP-glucose 6-dehydrogenase activity"/>
    <property type="evidence" value="ECO:0007669"/>
    <property type="project" value="UniProtKB-EC"/>
</dbReference>
<comment type="caution">
    <text evidence="12">The sequence shown here is derived from an EMBL/GenBank/DDBJ whole genome shotgun (WGS) entry which is preliminary data.</text>
</comment>
<dbReference type="InterPro" id="IPR036291">
    <property type="entry name" value="NAD(P)-bd_dom_sf"/>
</dbReference>
<protein>
    <recommendedName>
        <fullName evidence="3 7">UDP-glucose 6-dehydrogenase</fullName>
        <ecNumber evidence="3 7">1.1.1.22</ecNumber>
    </recommendedName>
</protein>
<comment type="similarity">
    <text evidence="2 7">Belongs to the UDP-glucose/GDP-mannose dehydrogenase family.</text>
</comment>
<feature type="binding site" evidence="10">
    <location>
        <position position="155"/>
    </location>
    <ligand>
        <name>NAD(+)</name>
        <dbReference type="ChEBI" id="CHEBI:57540"/>
    </ligand>
</feature>
<feature type="binding site" evidence="9">
    <location>
        <position position="204"/>
    </location>
    <ligand>
        <name>substrate</name>
    </ligand>
</feature>
<evidence type="ECO:0000256" key="8">
    <source>
        <dbReference type="PIRSR" id="PIRSR500134-1"/>
    </source>
</evidence>
<feature type="binding site" evidence="9">
    <location>
        <begin position="249"/>
        <end position="253"/>
    </location>
    <ligand>
        <name>substrate</name>
    </ligand>
</feature>
<feature type="binding site" evidence="10">
    <location>
        <position position="30"/>
    </location>
    <ligand>
        <name>NAD(+)</name>
        <dbReference type="ChEBI" id="CHEBI:57540"/>
    </ligand>
</feature>
<keyword evidence="5 7" id="KW-0520">NAD</keyword>
<dbReference type="OrthoDB" id="9803238at2"/>
<comment type="pathway">
    <text evidence="1">Nucleotide-sugar biosynthesis; UDP-alpha-D-glucuronate biosynthesis; UDP-alpha-D-glucuronate from UDP-alpha-D-glucose: step 1/1.</text>
</comment>
<dbReference type="InterPro" id="IPR014026">
    <property type="entry name" value="UDP-Glc/GDP-Man_DH_dimer"/>
</dbReference>
<feature type="binding site" evidence="10">
    <location>
        <position position="35"/>
    </location>
    <ligand>
        <name>NAD(+)</name>
        <dbReference type="ChEBI" id="CHEBI:57540"/>
    </ligand>
</feature>
<comment type="catalytic activity">
    <reaction evidence="6 7">
        <text>UDP-alpha-D-glucose + 2 NAD(+) + H2O = UDP-alpha-D-glucuronate + 2 NADH + 3 H(+)</text>
        <dbReference type="Rhea" id="RHEA:23596"/>
        <dbReference type="ChEBI" id="CHEBI:15377"/>
        <dbReference type="ChEBI" id="CHEBI:15378"/>
        <dbReference type="ChEBI" id="CHEBI:57540"/>
        <dbReference type="ChEBI" id="CHEBI:57945"/>
        <dbReference type="ChEBI" id="CHEBI:58052"/>
        <dbReference type="ChEBI" id="CHEBI:58885"/>
        <dbReference type="EC" id="1.1.1.22"/>
    </reaction>
</comment>
<dbReference type="GO" id="GO:0000271">
    <property type="term" value="P:polysaccharide biosynthetic process"/>
    <property type="evidence" value="ECO:0007669"/>
    <property type="project" value="InterPro"/>
</dbReference>
<feature type="binding site" evidence="10">
    <location>
        <position position="121"/>
    </location>
    <ligand>
        <name>NAD(+)</name>
        <dbReference type="ChEBI" id="CHEBI:57540"/>
    </ligand>
</feature>
<dbReference type="SMART" id="SM00984">
    <property type="entry name" value="UDPG_MGDP_dh_C"/>
    <property type="match status" value="1"/>
</dbReference>
<feature type="domain" description="UDP-glucose/GDP-mannose dehydrogenase C-terminal" evidence="11">
    <location>
        <begin position="313"/>
        <end position="417"/>
    </location>
</feature>
<evidence type="ECO:0000256" key="4">
    <source>
        <dbReference type="ARBA" id="ARBA00023002"/>
    </source>
</evidence>
<dbReference type="EC" id="1.1.1.22" evidence="3 7"/>
<feature type="binding site" evidence="9">
    <location>
        <begin position="152"/>
        <end position="155"/>
    </location>
    <ligand>
        <name>substrate</name>
    </ligand>
</feature>
<evidence type="ECO:0000313" key="12">
    <source>
        <dbReference type="EMBL" id="PAD71868.1"/>
    </source>
</evidence>
<reference evidence="12 13" key="1">
    <citation type="submission" date="2017-07" db="EMBL/GenBank/DDBJ databases">
        <title>Isolation and whole genome analysis of endospore-forming bacteria from heroin.</title>
        <authorList>
            <person name="Kalinowski J."/>
            <person name="Ahrens B."/>
            <person name="Al-Dilaimi A."/>
            <person name="Winkler A."/>
            <person name="Wibberg D."/>
            <person name="Schleenbecker U."/>
            <person name="Ruckert C."/>
            <person name="Wolfel R."/>
            <person name="Grass G."/>
        </authorList>
    </citation>
    <scope>NUCLEOTIDE SEQUENCE [LARGE SCALE GENOMIC DNA]</scope>
    <source>
        <strain evidence="12 13">7537-G1</strain>
    </source>
</reference>
<dbReference type="Gene3D" id="3.40.50.720">
    <property type="entry name" value="NAD(P)-binding Rossmann-like Domain"/>
    <property type="match status" value="2"/>
</dbReference>
<evidence type="ECO:0000256" key="7">
    <source>
        <dbReference type="PIRNR" id="PIRNR000124"/>
    </source>
</evidence>
<dbReference type="InterPro" id="IPR036220">
    <property type="entry name" value="UDP-Glc/GDP-Man_DH_C_sf"/>
</dbReference>
<feature type="binding site" evidence="10">
    <location>
        <position position="263"/>
    </location>
    <ligand>
        <name>NAD(+)</name>
        <dbReference type="ChEBI" id="CHEBI:57540"/>
    </ligand>
</feature>
<dbReference type="PANTHER" id="PTHR43750:SF3">
    <property type="entry name" value="UDP-GLUCOSE 6-DEHYDROGENASE TUAD"/>
    <property type="match status" value="1"/>
</dbReference>
<evidence type="ECO:0000256" key="5">
    <source>
        <dbReference type="ARBA" id="ARBA00023027"/>
    </source>
</evidence>
<dbReference type="Gene3D" id="1.20.5.100">
    <property type="entry name" value="Cytochrome c1, transmembrane anchor, C-terminal"/>
    <property type="match status" value="1"/>
</dbReference>
<dbReference type="InterPro" id="IPR017476">
    <property type="entry name" value="UDP-Glc/GDP-Man"/>
</dbReference>
<dbReference type="InterPro" id="IPR001732">
    <property type="entry name" value="UDP-Glc/GDP-Man_DH_N"/>
</dbReference>
<dbReference type="SUPFAM" id="SSF51735">
    <property type="entry name" value="NAD(P)-binding Rossmann-fold domains"/>
    <property type="match status" value="1"/>
</dbReference>
<proteinExistence type="inferred from homology"/>
<evidence type="ECO:0000256" key="3">
    <source>
        <dbReference type="ARBA" id="ARBA00012954"/>
    </source>
</evidence>
<dbReference type="PANTHER" id="PTHR43750">
    <property type="entry name" value="UDP-GLUCOSE 6-DEHYDROGENASE TUAD"/>
    <property type="match status" value="1"/>
</dbReference>
<evidence type="ECO:0000256" key="2">
    <source>
        <dbReference type="ARBA" id="ARBA00006601"/>
    </source>
</evidence>
<dbReference type="InterPro" id="IPR028357">
    <property type="entry name" value="UDPglc_DH_bac"/>
</dbReference>
<dbReference type="Proteomes" id="UP000215596">
    <property type="component" value="Unassembled WGS sequence"/>
</dbReference>
<dbReference type="Pfam" id="PF00984">
    <property type="entry name" value="UDPG_MGDP_dh"/>
    <property type="match status" value="1"/>
</dbReference>
<dbReference type="NCBIfam" id="TIGR03026">
    <property type="entry name" value="NDP-sugDHase"/>
    <property type="match status" value="1"/>
</dbReference>
<dbReference type="PIRSF" id="PIRSF000124">
    <property type="entry name" value="UDPglc_GDPman_dh"/>
    <property type="match status" value="1"/>
</dbReference>
<dbReference type="InterPro" id="IPR008927">
    <property type="entry name" value="6-PGluconate_DH-like_C_sf"/>
</dbReference>
<dbReference type="SUPFAM" id="SSF48179">
    <property type="entry name" value="6-phosphogluconate dehydrogenase C-terminal domain-like"/>
    <property type="match status" value="1"/>
</dbReference>
<dbReference type="GO" id="GO:0051287">
    <property type="term" value="F:NAD binding"/>
    <property type="evidence" value="ECO:0007669"/>
    <property type="project" value="InterPro"/>
</dbReference>
<dbReference type="Pfam" id="PF03721">
    <property type="entry name" value="UDPG_MGDP_dh_N"/>
    <property type="match status" value="1"/>
</dbReference>
<evidence type="ECO:0000256" key="6">
    <source>
        <dbReference type="ARBA" id="ARBA00047473"/>
    </source>
</evidence>
<feature type="binding site" evidence="9">
    <location>
        <position position="320"/>
    </location>
    <ligand>
        <name>substrate</name>
    </ligand>
</feature>
<dbReference type="PIRSF" id="PIRSF500134">
    <property type="entry name" value="UDPglc_DH_bac"/>
    <property type="match status" value="1"/>
</dbReference>
<evidence type="ECO:0000256" key="10">
    <source>
        <dbReference type="PIRSR" id="PIRSR500134-3"/>
    </source>
</evidence>
<dbReference type="SUPFAM" id="SSF52413">
    <property type="entry name" value="UDP-glucose/GDP-mannose dehydrogenase C-terminal domain"/>
    <property type="match status" value="1"/>
</dbReference>
<sequence>MNIAVIGTGYVGLTSGVCFAELGNSVVCVDIDEKKIDRINKGLMPIYEPGLEELVSSNKSQNRLFFTTDFKVAVHNADIIIIAVGTPSLEDGDVDVSYVESAAKEIAKYINNYKVIVNKSTVPVGTGELVKNIIKNTGGEQTHFDVASVPEFLREGTAVKDFFNSERIVIGTDSERAKSLLMELHSPLNTFIHTTDIRSAELIKYAANSFLAMKISFINEIANLAETLGGDINDIAIGIGSDSRIGKKFLSAGIGFGGACFPKDTKGLIKMAEKAGHDFKIIQEVVNVNSNQYKKMIEKLNLEIDNIGQSSIAILGLSFKPNTDDIREAPSIKLISDLLTLYPGVKIRVYDPIAMSAVRNSIGEKVVYSENIEQAVTNCDAALIVTEWNEIIEFGLKSYKNLLKQPVIIDGRNCFDLVNAYNLGITYHSIGRKPVIAERQEVF</sequence>
<dbReference type="RefSeq" id="WP_095267868.1">
    <property type="nucleotide sequence ID" value="NZ_NPBY01000088.1"/>
</dbReference>
<dbReference type="GO" id="GO:0006065">
    <property type="term" value="P:UDP-glucuronate biosynthetic process"/>
    <property type="evidence" value="ECO:0007669"/>
    <property type="project" value="UniProtKB-UniPathway"/>
</dbReference>
<evidence type="ECO:0000313" key="13">
    <source>
        <dbReference type="Proteomes" id="UP000215596"/>
    </source>
</evidence>
<dbReference type="Pfam" id="PF03720">
    <property type="entry name" value="UDPG_MGDP_dh_C"/>
    <property type="match status" value="1"/>
</dbReference>